<feature type="domain" description="NADAR" evidence="1">
    <location>
        <begin position="6"/>
        <end position="178"/>
    </location>
</feature>
<dbReference type="EMBL" id="MN739177">
    <property type="protein sequence ID" value="QHS92255.1"/>
    <property type="molecule type" value="Genomic_DNA"/>
</dbReference>
<protein>
    <recommendedName>
        <fullName evidence="1">NADAR domain-containing protein</fullName>
    </recommendedName>
</protein>
<dbReference type="AlphaFoldDB" id="A0A6C0BIS6"/>
<reference evidence="2" key="1">
    <citation type="journal article" date="2020" name="Nature">
        <title>Giant virus diversity and host interactions through global metagenomics.</title>
        <authorList>
            <person name="Schulz F."/>
            <person name="Roux S."/>
            <person name="Paez-Espino D."/>
            <person name="Jungbluth S."/>
            <person name="Walsh D.A."/>
            <person name="Denef V.J."/>
            <person name="McMahon K.D."/>
            <person name="Konstantinidis K.T."/>
            <person name="Eloe-Fadrosh E.A."/>
            <person name="Kyrpides N.C."/>
            <person name="Woyke T."/>
        </authorList>
    </citation>
    <scope>NUCLEOTIDE SEQUENCE</scope>
    <source>
        <strain evidence="2">GVMAG-M-3300014204-73</strain>
    </source>
</reference>
<name>A0A6C0BIS6_9ZZZZ</name>
<sequence length="180" mass="21308">MTHVILFYNKNEPYYEFTNFYPAPFELDEQTWPTSEHYFQTQKYYNPRSPRSMEYMKIVQQADTPSKIFRLANHQISTGHENWVVNKTTLPIPMNQVIAQYSDIRIRSDWEQVKRNVMYRALVAKFTQNPALQRLLISTGNAQLVENSPRDSYWGIGANGQGLNWLGRLLMDLRTRLRQN</sequence>
<dbReference type="NCBIfam" id="TIGR02464">
    <property type="entry name" value="ribofla_fusion"/>
    <property type="match status" value="1"/>
</dbReference>
<dbReference type="CDD" id="cd15457">
    <property type="entry name" value="NADAR"/>
    <property type="match status" value="1"/>
</dbReference>
<proteinExistence type="predicted"/>
<dbReference type="InterPro" id="IPR012816">
    <property type="entry name" value="NADAR"/>
</dbReference>
<accession>A0A6C0BIS6</accession>
<evidence type="ECO:0000259" key="1">
    <source>
        <dbReference type="Pfam" id="PF08719"/>
    </source>
</evidence>
<evidence type="ECO:0000313" key="2">
    <source>
        <dbReference type="EMBL" id="QHS92255.1"/>
    </source>
</evidence>
<dbReference type="Gene3D" id="1.10.357.40">
    <property type="entry name" value="YbiA-like"/>
    <property type="match status" value="1"/>
</dbReference>
<dbReference type="SUPFAM" id="SSF143990">
    <property type="entry name" value="YbiA-like"/>
    <property type="match status" value="1"/>
</dbReference>
<dbReference type="InterPro" id="IPR037238">
    <property type="entry name" value="YbiA-like_sf"/>
</dbReference>
<organism evidence="2">
    <name type="scientific">viral metagenome</name>
    <dbReference type="NCBI Taxonomy" id="1070528"/>
    <lineage>
        <taxon>unclassified sequences</taxon>
        <taxon>metagenomes</taxon>
        <taxon>organismal metagenomes</taxon>
    </lineage>
</organism>
<dbReference type="Pfam" id="PF08719">
    <property type="entry name" value="NADAR"/>
    <property type="match status" value="1"/>
</dbReference>